<gene>
    <name evidence="1" type="ORF">FRACYDRAFT_243657</name>
</gene>
<reference evidence="1 2" key="1">
    <citation type="submission" date="2016-09" db="EMBL/GenBank/DDBJ databases">
        <title>Extensive genetic diversity and differential bi-allelic expression allows diatom success in the polar Southern Ocean.</title>
        <authorList>
            <consortium name="DOE Joint Genome Institute"/>
            <person name="Mock T."/>
            <person name="Otillar R.P."/>
            <person name="Strauss J."/>
            <person name="Dupont C."/>
            <person name="Frickenhaus S."/>
            <person name="Maumus F."/>
            <person name="Mcmullan M."/>
            <person name="Sanges R."/>
            <person name="Schmutz J."/>
            <person name="Toseland A."/>
            <person name="Valas R."/>
            <person name="Veluchamy A."/>
            <person name="Ward B.J."/>
            <person name="Allen A."/>
            <person name="Barry K."/>
            <person name="Falciatore A."/>
            <person name="Ferrante M."/>
            <person name="Fortunato A.E."/>
            <person name="Gloeckner G."/>
            <person name="Gruber A."/>
            <person name="Hipkin R."/>
            <person name="Janech M."/>
            <person name="Kroth P."/>
            <person name="Leese F."/>
            <person name="Lindquist E."/>
            <person name="Lyon B.R."/>
            <person name="Martin J."/>
            <person name="Mayer C."/>
            <person name="Parker M."/>
            <person name="Quesneville H."/>
            <person name="Raymond J."/>
            <person name="Uhlig C."/>
            <person name="Valentin K.U."/>
            <person name="Worden A.Z."/>
            <person name="Armbrust E.V."/>
            <person name="Bowler C."/>
            <person name="Green B."/>
            <person name="Moulton V."/>
            <person name="Van Oosterhout C."/>
            <person name="Grigoriev I."/>
        </authorList>
    </citation>
    <scope>NUCLEOTIDE SEQUENCE [LARGE SCALE GENOMIC DNA]</scope>
    <source>
        <strain evidence="1 2">CCMP1102</strain>
    </source>
</reference>
<evidence type="ECO:0000313" key="2">
    <source>
        <dbReference type="Proteomes" id="UP000095751"/>
    </source>
</evidence>
<protein>
    <submittedName>
        <fullName evidence="1">Uncharacterized protein</fullName>
    </submittedName>
</protein>
<name>A0A1E7F4N5_9STRA</name>
<proteinExistence type="predicted"/>
<evidence type="ECO:0000313" key="1">
    <source>
        <dbReference type="EMBL" id="OEU13107.1"/>
    </source>
</evidence>
<dbReference type="InParanoid" id="A0A1E7F4N5"/>
<accession>A0A1E7F4N5</accession>
<keyword evidence="2" id="KW-1185">Reference proteome</keyword>
<dbReference type="Proteomes" id="UP000095751">
    <property type="component" value="Unassembled WGS sequence"/>
</dbReference>
<sequence>MTNDKEQAKEDGKDNNLTISTFGLCGMTHVDDGVDIPVANTPPRPPPLPEPPPFIICFINNTNQITHAVGIDTGTCNGGKIIATRRDDPIVMIMQPGVLFQVQVTVQLADASDSLAGESRATQ</sequence>
<organism evidence="1 2">
    <name type="scientific">Fragilariopsis cylindrus CCMP1102</name>
    <dbReference type="NCBI Taxonomy" id="635003"/>
    <lineage>
        <taxon>Eukaryota</taxon>
        <taxon>Sar</taxon>
        <taxon>Stramenopiles</taxon>
        <taxon>Ochrophyta</taxon>
        <taxon>Bacillariophyta</taxon>
        <taxon>Bacillariophyceae</taxon>
        <taxon>Bacillariophycidae</taxon>
        <taxon>Bacillariales</taxon>
        <taxon>Bacillariaceae</taxon>
        <taxon>Fragilariopsis</taxon>
    </lineage>
</organism>
<dbReference type="EMBL" id="KV784363">
    <property type="protein sequence ID" value="OEU13107.1"/>
    <property type="molecule type" value="Genomic_DNA"/>
</dbReference>
<dbReference type="KEGG" id="fcy:FRACYDRAFT_243657"/>
<dbReference type="AlphaFoldDB" id="A0A1E7F4N5"/>